<dbReference type="InterPro" id="IPR056884">
    <property type="entry name" value="NPHP3-like_N"/>
</dbReference>
<dbReference type="InterPro" id="IPR056125">
    <property type="entry name" value="DUF7708"/>
</dbReference>
<comment type="caution">
    <text evidence="5">The sequence shown here is derived from an EMBL/GenBank/DDBJ whole genome shotgun (WGS) entry which is preliminary data.</text>
</comment>
<organism evidence="5 6">
    <name type="scientific">Scytalidium lignicola</name>
    <name type="common">Hyphomycete</name>
    <dbReference type="NCBI Taxonomy" id="5539"/>
    <lineage>
        <taxon>Eukaryota</taxon>
        <taxon>Fungi</taxon>
        <taxon>Dikarya</taxon>
        <taxon>Ascomycota</taxon>
        <taxon>Pezizomycotina</taxon>
        <taxon>Leotiomycetes</taxon>
        <taxon>Leotiomycetes incertae sedis</taxon>
        <taxon>Scytalidium</taxon>
    </lineage>
</organism>
<evidence type="ECO:0000256" key="1">
    <source>
        <dbReference type="ARBA" id="ARBA00022737"/>
    </source>
</evidence>
<dbReference type="PANTHER" id="PTHR10039:SF14">
    <property type="entry name" value="NACHT DOMAIN-CONTAINING PROTEIN"/>
    <property type="match status" value="1"/>
</dbReference>
<dbReference type="InterPro" id="IPR011990">
    <property type="entry name" value="TPR-like_helical_dom_sf"/>
</dbReference>
<evidence type="ECO:0008006" key="7">
    <source>
        <dbReference type="Google" id="ProtNLM"/>
    </source>
</evidence>
<dbReference type="Proteomes" id="UP000258309">
    <property type="component" value="Unassembled WGS sequence"/>
</dbReference>
<dbReference type="PANTHER" id="PTHR10039">
    <property type="entry name" value="AMELOGENIN"/>
    <property type="match status" value="1"/>
</dbReference>
<dbReference type="OrthoDB" id="21416at2759"/>
<keyword evidence="1" id="KW-0677">Repeat</keyword>
<evidence type="ECO:0000259" key="4">
    <source>
        <dbReference type="Pfam" id="PF24883"/>
    </source>
</evidence>
<gene>
    <name evidence="5" type="ORF">B7463_g871</name>
</gene>
<proteinExistence type="predicted"/>
<dbReference type="STRING" id="5539.A0A3E2HQ48"/>
<dbReference type="Pfam" id="PF24809">
    <property type="entry name" value="DUF7708"/>
    <property type="match status" value="1"/>
</dbReference>
<sequence>MTSPPGAVGLVAKVWKEAVEYYNNELARNASMQIIDPTPSQRGRSDATLNDDNPRATLEQLKKTTQEAIALSKQNKWGVTSKLEHVLRWMDEHAVVGDIMMQEQPHITAIVWGGFRFFLKVAVRDIASENALSEIADVLQATTRWEDYLGFYPRADRLQKVLVRLFGYTLSLLIEARVSCQRKLPEHFFVSMLLFRDNFSNVLDTIKKLTADAVSELTVARTKEQQELDRLQRTEFALAQAERDAQSSFRERGITILNKVMVKTDLRCDQDQIHRLLEWFQASKMSKTPEQYREPGTCAWIFDHPTYKSWESAHCLHPLWLHGNLGCGKTVLAYYLEETLGREAPCFSYFFNKSAEDVLTRPKALVSSFIWKILRRHVFQIRTMPRSLLNVLFDLAGAHSSSMDCSFQILWNVFVPLIREYSSFSIIIDGLDECTENPERGNPEEISVDASTVSKDIRTMIEAEIKRTPKLESVKDKLLDRSNPSEGMFLWAKLMLNHVKGALNFKSQIAYLDSFPPDLYRAYDSYSIKRGETLDSRSRQIRREVFMLLLGSLQTFTADEISEIMALTPDTEQVLAGSLLLDPRDDILKLCYPFVKLVDSRFQLIHASVKEYLLYSQPGNSRNHQNEQKKDLLHFDNSQINEYLAIRCLCELSLAEYSSFDTISILVENNLAIRDTDYSSEISSIGRTFYKYACLHWHTHLMAITQPGHKILTLLRKFLHSIQVVTWSETLYQLKGGIDDGPIIEVRSLLLSWKALQPYEIQKTMHVEDFISTCYRTAISSMSKSRDLKSKALLLGSRLAESYLWYGDTEAAHAVFQDVSRGLEEVNGAVSRLSLNQRTKMAMCSTHKVDLKEATKELFNVMRLQQQLHSDYVKDVFMTMSNLGLSEIFLGDFKQAETQLRQSSKGLLDTCSQTGKEYLYNQYYLGLALLWQNRACEAFSLFEETLQVWMRICGPDNPATLMTQSAYAASCRKLRKYECADKHYREALTGRQLSCGLEHFATVDVTIGYAYLNFDMGRYEVAKALVDQIEPLEILQFPEHIERKYQVAHLKAKLMSQLDCKEEALRILQKLFMSPRPCRELLWARITLANLLGEEGRVSRALEYFDNLICPDQSRNRLRVRDERRLVKAAIMLAQKGHALKASKLLGSRGYRWQRTADFYVLPGGPFVDTT</sequence>
<feature type="region of interest" description="Disordered" evidence="2">
    <location>
        <begin position="33"/>
        <end position="52"/>
    </location>
</feature>
<evidence type="ECO:0000259" key="3">
    <source>
        <dbReference type="Pfam" id="PF24809"/>
    </source>
</evidence>
<feature type="domain" description="Nephrocystin 3-like N-terminal" evidence="4">
    <location>
        <begin position="296"/>
        <end position="437"/>
    </location>
</feature>
<dbReference type="Pfam" id="PF13424">
    <property type="entry name" value="TPR_12"/>
    <property type="match status" value="1"/>
</dbReference>
<name>A0A3E2HQ48_SCYLI</name>
<dbReference type="Gene3D" id="1.25.40.10">
    <property type="entry name" value="Tetratricopeptide repeat domain"/>
    <property type="match status" value="2"/>
</dbReference>
<evidence type="ECO:0000313" key="6">
    <source>
        <dbReference type="Proteomes" id="UP000258309"/>
    </source>
</evidence>
<feature type="non-terminal residue" evidence="5">
    <location>
        <position position="1"/>
    </location>
</feature>
<feature type="non-terminal residue" evidence="5">
    <location>
        <position position="1171"/>
    </location>
</feature>
<accession>A0A3E2HQ48</accession>
<dbReference type="AlphaFoldDB" id="A0A3E2HQ48"/>
<dbReference type="SUPFAM" id="SSF48452">
    <property type="entry name" value="TPR-like"/>
    <property type="match status" value="1"/>
</dbReference>
<dbReference type="Pfam" id="PF24883">
    <property type="entry name" value="NPHP3_N"/>
    <property type="match status" value="1"/>
</dbReference>
<feature type="domain" description="DUF7708" evidence="3">
    <location>
        <begin position="91"/>
        <end position="220"/>
    </location>
</feature>
<reference evidence="5 6" key="1">
    <citation type="submission" date="2018-05" db="EMBL/GenBank/DDBJ databases">
        <title>Draft genome sequence of Scytalidium lignicola DSM 105466, a ubiquitous saprotrophic fungus.</title>
        <authorList>
            <person name="Buettner E."/>
            <person name="Gebauer A.M."/>
            <person name="Hofrichter M."/>
            <person name="Liers C."/>
            <person name="Kellner H."/>
        </authorList>
    </citation>
    <scope>NUCLEOTIDE SEQUENCE [LARGE SCALE GENOMIC DNA]</scope>
    <source>
        <strain evidence="5 6">DSM 105466</strain>
    </source>
</reference>
<evidence type="ECO:0000256" key="2">
    <source>
        <dbReference type="SAM" id="MobiDB-lite"/>
    </source>
</evidence>
<dbReference type="EMBL" id="NCSJ02000008">
    <property type="protein sequence ID" value="RFU35483.1"/>
    <property type="molecule type" value="Genomic_DNA"/>
</dbReference>
<protein>
    <recommendedName>
        <fullName evidence="7">NACHT domain-containing protein</fullName>
    </recommendedName>
</protein>
<keyword evidence="6" id="KW-1185">Reference proteome</keyword>
<feature type="compositionally biased region" description="Polar residues" evidence="2">
    <location>
        <begin position="38"/>
        <end position="51"/>
    </location>
</feature>
<evidence type="ECO:0000313" key="5">
    <source>
        <dbReference type="EMBL" id="RFU35483.1"/>
    </source>
</evidence>